<proteinExistence type="predicted"/>
<dbReference type="InterPro" id="IPR008042">
    <property type="entry name" value="Retrotrans_Pao"/>
</dbReference>
<dbReference type="SUPFAM" id="SSF56672">
    <property type="entry name" value="DNA/RNA polymerases"/>
    <property type="match status" value="1"/>
</dbReference>
<dbReference type="Gene3D" id="3.30.420.10">
    <property type="entry name" value="Ribonuclease H-like superfamily/Ribonuclease H"/>
    <property type="match status" value="1"/>
</dbReference>
<dbReference type="Pfam" id="PF18701">
    <property type="entry name" value="DUF5641"/>
    <property type="match status" value="1"/>
</dbReference>
<evidence type="ECO:0000313" key="6">
    <source>
        <dbReference type="EMBL" id="KAJ8047895.1"/>
    </source>
</evidence>
<dbReference type="Proteomes" id="UP001152320">
    <property type="component" value="Chromosome 1"/>
</dbReference>
<feature type="region of interest" description="Disordered" evidence="3">
    <location>
        <begin position="450"/>
        <end position="473"/>
    </location>
</feature>
<dbReference type="EMBL" id="JAIZAY010000001">
    <property type="protein sequence ID" value="KAJ8047895.1"/>
    <property type="molecule type" value="Genomic_DNA"/>
</dbReference>
<dbReference type="InterPro" id="IPR001878">
    <property type="entry name" value="Znf_CCHC"/>
</dbReference>
<evidence type="ECO:0000256" key="1">
    <source>
        <dbReference type="PROSITE-ProRule" id="PRU00047"/>
    </source>
</evidence>
<feature type="domain" description="CCHC-type" evidence="4">
    <location>
        <begin position="517"/>
        <end position="531"/>
    </location>
</feature>
<dbReference type="SMART" id="SM00343">
    <property type="entry name" value="ZnF_C2HC"/>
    <property type="match status" value="2"/>
</dbReference>
<dbReference type="InterPro" id="IPR001584">
    <property type="entry name" value="Integrase_cat-core"/>
</dbReference>
<dbReference type="InterPro" id="IPR040676">
    <property type="entry name" value="DUF5641"/>
</dbReference>
<dbReference type="GO" id="GO:0008270">
    <property type="term" value="F:zinc ion binding"/>
    <property type="evidence" value="ECO:0007669"/>
    <property type="project" value="UniProtKB-KW"/>
</dbReference>
<keyword evidence="7" id="KW-1185">Reference proteome</keyword>
<dbReference type="PANTHER" id="PTHR47331">
    <property type="entry name" value="PHD-TYPE DOMAIN-CONTAINING PROTEIN"/>
    <property type="match status" value="1"/>
</dbReference>
<dbReference type="InterPro" id="IPR041588">
    <property type="entry name" value="Integrase_H2C2"/>
</dbReference>
<dbReference type="InterPro" id="IPR043502">
    <property type="entry name" value="DNA/RNA_pol_sf"/>
</dbReference>
<protein>
    <recommendedName>
        <fullName evidence="8">Pro-Pol polyprotein</fullName>
    </recommendedName>
</protein>
<name>A0A9Q1HJD4_HOLLE</name>
<gene>
    <name evidence="6" type="ORF">HOLleu_00003</name>
</gene>
<dbReference type="OrthoDB" id="8046937at2759"/>
<dbReference type="PANTHER" id="PTHR47331:SF1">
    <property type="entry name" value="GAG-LIKE PROTEIN"/>
    <property type="match status" value="1"/>
</dbReference>
<reference evidence="6" key="1">
    <citation type="submission" date="2021-10" db="EMBL/GenBank/DDBJ databases">
        <title>Tropical sea cucumber genome reveals ecological adaptation and Cuvierian tubules defense mechanism.</title>
        <authorList>
            <person name="Chen T."/>
        </authorList>
    </citation>
    <scope>NUCLEOTIDE SEQUENCE</scope>
    <source>
        <strain evidence="6">Nanhai2018</strain>
        <tissue evidence="6">Muscle</tissue>
    </source>
</reference>
<comment type="caution">
    <text evidence="6">The sequence shown here is derived from an EMBL/GenBank/DDBJ whole genome shotgun (WGS) entry which is preliminary data.</text>
</comment>
<accession>A0A9Q1HJD4</accession>
<dbReference type="PROSITE" id="PS50994">
    <property type="entry name" value="INTEGRASE"/>
    <property type="match status" value="1"/>
</dbReference>
<keyword evidence="1" id="KW-0862">Zinc</keyword>
<evidence type="ECO:0000259" key="4">
    <source>
        <dbReference type="PROSITE" id="PS50158"/>
    </source>
</evidence>
<keyword evidence="2" id="KW-0175">Coiled coil</keyword>
<dbReference type="Pfam" id="PF05380">
    <property type="entry name" value="Peptidase_A17"/>
    <property type="match status" value="1"/>
</dbReference>
<dbReference type="GO" id="GO:0003676">
    <property type="term" value="F:nucleic acid binding"/>
    <property type="evidence" value="ECO:0007669"/>
    <property type="project" value="InterPro"/>
</dbReference>
<keyword evidence="1" id="KW-0479">Metal-binding</keyword>
<dbReference type="GO" id="GO:0015074">
    <property type="term" value="P:DNA integration"/>
    <property type="evidence" value="ECO:0007669"/>
    <property type="project" value="InterPro"/>
</dbReference>
<dbReference type="InterPro" id="IPR036397">
    <property type="entry name" value="RNaseH_sf"/>
</dbReference>
<evidence type="ECO:0000256" key="2">
    <source>
        <dbReference type="SAM" id="Coils"/>
    </source>
</evidence>
<feature type="domain" description="Integrase catalytic" evidence="5">
    <location>
        <begin position="1588"/>
        <end position="1775"/>
    </location>
</feature>
<dbReference type="PROSITE" id="PS50158">
    <property type="entry name" value="ZF_CCHC"/>
    <property type="match status" value="1"/>
</dbReference>
<evidence type="ECO:0000256" key="3">
    <source>
        <dbReference type="SAM" id="MobiDB-lite"/>
    </source>
</evidence>
<dbReference type="Gene3D" id="1.10.340.70">
    <property type="match status" value="1"/>
</dbReference>
<dbReference type="Pfam" id="PF17921">
    <property type="entry name" value="Integrase_H2C2"/>
    <property type="match status" value="1"/>
</dbReference>
<dbReference type="CDD" id="cd01644">
    <property type="entry name" value="RT_pepA17"/>
    <property type="match status" value="1"/>
</dbReference>
<evidence type="ECO:0000259" key="5">
    <source>
        <dbReference type="PROSITE" id="PS50994"/>
    </source>
</evidence>
<dbReference type="SUPFAM" id="SSF53098">
    <property type="entry name" value="Ribonuclease H-like"/>
    <property type="match status" value="1"/>
</dbReference>
<evidence type="ECO:0008006" key="8">
    <source>
        <dbReference type="Google" id="ProtNLM"/>
    </source>
</evidence>
<organism evidence="6 7">
    <name type="scientific">Holothuria leucospilota</name>
    <name type="common">Black long sea cucumber</name>
    <name type="synonym">Mertensiothuria leucospilota</name>
    <dbReference type="NCBI Taxonomy" id="206669"/>
    <lineage>
        <taxon>Eukaryota</taxon>
        <taxon>Metazoa</taxon>
        <taxon>Echinodermata</taxon>
        <taxon>Eleutherozoa</taxon>
        <taxon>Echinozoa</taxon>
        <taxon>Holothuroidea</taxon>
        <taxon>Aspidochirotacea</taxon>
        <taxon>Aspidochirotida</taxon>
        <taxon>Holothuriidae</taxon>
        <taxon>Holothuria</taxon>
    </lineage>
</organism>
<dbReference type="InterPro" id="IPR005312">
    <property type="entry name" value="DUF1759"/>
</dbReference>
<keyword evidence="1" id="KW-0863">Zinc-finger</keyword>
<dbReference type="InterPro" id="IPR012337">
    <property type="entry name" value="RNaseH-like_sf"/>
</dbReference>
<feature type="coiled-coil region" evidence="2">
    <location>
        <begin position="144"/>
        <end position="178"/>
    </location>
</feature>
<evidence type="ECO:0000313" key="7">
    <source>
        <dbReference type="Proteomes" id="UP001152320"/>
    </source>
</evidence>
<sequence length="1899" mass="214563">MSQASVDPDVADLKKLKRVRATKRASLTRLGKEIKALITENPHPNDECKAIVQSKGEAYNQAVLDLEEAHKAYLVALKDEDDIHEAEAYMAAIHLTVNDIRQESSMWQNSQDELMVKPSDSISQAGSGSSVTSERAKANAKRAVLAAKAALLKQQQELQSAELKLKQQRDELDLKMAIAMAEAEEKAYIEAEGNGVDLSMGKAKVDVEKPSSVSNGVKLCPEAPAFQPREEIAIPKHEAIPQPLEFSQNHLIEAVHLPRAELSYFDGNPMKYWSFIRSFENSVGRSNLSDGAKLTRLQQYCVSKASKVIQCCSVMEPHVGYPRALAILKERFGNNHLIADAWLENITSGGTLASYDKQGLRDFADDLRSCKETLSSMGFISEMNNQRVLLSITERLPNFLRSRWMREARRIRKQYSRVPSITDVVEFVNDAAEELNDPVYGKLSSRAKEGNLGLGKSGDHSKPKGRNRGTNFNVISDEKNVPCQKCKKGNHSLFGCDEFKGLNPARRLDFAREKRLCFNCLKAGHRSNECRLTRTCDVNGCGRKHTKFLHQDSAEAKQGQEDGVVQETSVQSGFTSGVSKASVAVNGAGNSRVALPVVAVQVRSKGGRQSVSTFALLDTGSTNSFCSESLMRQLGVVGFEERLELNTIHSKDRVTDTSVVNLEVKSLDNVYVIDIPHVYSTREIPIREENIANLQDLKQWDHLSGLVLPQVDSGRVELLIGQDVPQALVPIETRKGRIGDPFAVRTQLGWAVSGPLGEPGGRALRAVSNFVCSNAELDMQLRKFWKIDSSENLSHENGLSPNDRKALAIWEGTIRHTDGHYELGIPFKSQPVNLPNNREIAEQRLEGLAKRLKKDTNLHERYSKAMSEVLNKGFAQVVPEGEVKGRDGAVWYLPHHAVTHPMKPEKVRIVYDCGAVFKGTSLNENVHQGPDMSNKLFGVLLRFREGKVALMADIECMFYQVRVSHDYRDMLRFLWWPDGNMSVKPQEYRMCVHVFGGCWSPSCCSFVLQRTAEDNVGDFHESTINTVRSNFYVDDCLKSVSNEESAIELYSELTDLLLRGGFKLTKWVTNSVEVLSHIPQEDRATTVKDIEFNQEALPTERALGVYWDVSKDSFGYKINLKNKPLTRRGLLSVVSSVYDPLGFACPFTIRAKAIIQDLCRLQLGWDESIPSEHVSRWLAWKEDVPKLELFRVNRCLAPGVQAVARRDLHHFSDASEQAYGAVSYLRSVYEDGTVHCGIVMAKAHLAPLKQVTIPRLELTAATLSVKLDTMIRRELDALIDESYFWTDSAIVLSYISNQEKRFKTFVANRVALIHEGSTPRQWHHVPTLQNPADDVSRGLMAGELADKKRWLMGPDFLRGDEASWPKCPVESAVLEKDLEVKVTKVESYVINQGSGNDILHKYLEGHSDWFKLRRNVAWVLRFKRYLLFKVSKGDLTNHKGSLTVSELQESEEAIIRCVQREHFREFMSEDARHKLKNSPLHKLDARLSQTGILCVGGRLSNAPLREGMVHPPILPKDSHVTVLVVRYMHESNGHVGREHVLSLLRENYWVIGARSIVRKVVTQCFSCRRITAPRVRQKMSDLPVDRVKPDRPPFSFVGIDYFGPFMVKRGRSEVKRYGCMFTCLVVRAIHIEVAYSLDTDSFIHALQRFIARRGVPSEIRSDNGSNFIGAERELRSVIQAWNQQKITCYLQQKLIKWKFNTPYASNMGGVWERLIRTTRKILCSLTREQVLDDERLLTLMCSVESVVNSRPLTHVSVDVKDPEPLTPNHLLLLRQGSAIPADTFDKRDMYCKRRWRQVQYLAGVFWKRWCREYLSLMQERQKWLDPQRNLAVGDIVLLVDEELPRNKWVIGKVIETYPGKDNLVRSVKVKTSSVELIRPVRKLCLLETVESVHTEKAQA</sequence>
<dbReference type="Pfam" id="PF03564">
    <property type="entry name" value="DUF1759"/>
    <property type="match status" value="1"/>
</dbReference>